<protein>
    <submittedName>
        <fullName evidence="2">Uncharacterized protein</fullName>
    </submittedName>
</protein>
<reference evidence="2" key="1">
    <citation type="journal article" date="2014" name="Front. Microbiol.">
        <title>High frequency of phylogenetically diverse reductive dehalogenase-homologous genes in deep subseafloor sedimentary metagenomes.</title>
        <authorList>
            <person name="Kawai M."/>
            <person name="Futagami T."/>
            <person name="Toyoda A."/>
            <person name="Takaki Y."/>
            <person name="Nishi S."/>
            <person name="Hori S."/>
            <person name="Arai W."/>
            <person name="Tsubouchi T."/>
            <person name="Morono Y."/>
            <person name="Uchiyama I."/>
            <person name="Ito T."/>
            <person name="Fujiyama A."/>
            <person name="Inagaki F."/>
            <person name="Takami H."/>
        </authorList>
    </citation>
    <scope>NUCLEOTIDE SEQUENCE</scope>
    <source>
        <strain evidence="2">Expedition CK06-06</strain>
    </source>
</reference>
<keyword evidence="1" id="KW-1133">Transmembrane helix</keyword>
<keyword evidence="1" id="KW-0472">Membrane</keyword>
<feature type="transmembrane region" description="Helical" evidence="1">
    <location>
        <begin position="78"/>
        <end position="100"/>
    </location>
</feature>
<evidence type="ECO:0000313" key="2">
    <source>
        <dbReference type="EMBL" id="GAI40225.1"/>
    </source>
</evidence>
<dbReference type="AlphaFoldDB" id="X1PMD5"/>
<accession>X1PMD5</accession>
<proteinExistence type="predicted"/>
<gene>
    <name evidence="2" type="ORF">S06H3_40781</name>
</gene>
<name>X1PMD5_9ZZZZ</name>
<keyword evidence="1" id="KW-0812">Transmembrane</keyword>
<dbReference type="EMBL" id="BARV01025061">
    <property type="protein sequence ID" value="GAI40225.1"/>
    <property type="molecule type" value="Genomic_DNA"/>
</dbReference>
<organism evidence="2">
    <name type="scientific">marine sediment metagenome</name>
    <dbReference type="NCBI Taxonomy" id="412755"/>
    <lineage>
        <taxon>unclassified sequences</taxon>
        <taxon>metagenomes</taxon>
        <taxon>ecological metagenomes</taxon>
    </lineage>
</organism>
<sequence length="236" mass="27696">LKLILRKIEEGYLSHDLFSSVMITGALKSIAQQEEKYDQIISDVEYNKLAIALALGAQQYLKDKFITEPWYIRYSKKFGYLFIAPFMPLFTLIIAIYNYVKHIIIKVGKVLVDLGKFKPGSFFKHRFLDIFATLSDAYVSVSKRGRKLNFKKDLDVDFKKIFKKISKFLLKALLFIPLLIWSLLKSIYNIGKRIVTRRSEQERMKKKFEKDLTSESIRVMYQEVYDKMLLSDLSIS</sequence>
<evidence type="ECO:0000256" key="1">
    <source>
        <dbReference type="SAM" id="Phobius"/>
    </source>
</evidence>
<comment type="caution">
    <text evidence="2">The sequence shown here is derived from an EMBL/GenBank/DDBJ whole genome shotgun (WGS) entry which is preliminary data.</text>
</comment>
<feature type="non-terminal residue" evidence="2">
    <location>
        <position position="1"/>
    </location>
</feature>
<feature type="transmembrane region" description="Helical" evidence="1">
    <location>
        <begin position="168"/>
        <end position="188"/>
    </location>
</feature>